<dbReference type="HAMAP" id="MF_00338">
    <property type="entry name" value="UPF0145"/>
    <property type="match status" value="1"/>
</dbReference>
<proteinExistence type="inferred from homology"/>
<dbReference type="EMBL" id="MT631549">
    <property type="protein sequence ID" value="QNO53710.1"/>
    <property type="molecule type" value="Genomic_DNA"/>
</dbReference>
<comment type="similarity">
    <text evidence="1 2">Belongs to the UPF0145 family.</text>
</comment>
<dbReference type="PANTHER" id="PTHR34068:SF2">
    <property type="entry name" value="UPF0145 PROTEIN SCO3412"/>
    <property type="match status" value="1"/>
</dbReference>
<evidence type="ECO:0000313" key="3">
    <source>
        <dbReference type="EMBL" id="QNO53710.1"/>
    </source>
</evidence>
<evidence type="ECO:0000256" key="2">
    <source>
        <dbReference type="HAMAP-Rule" id="MF_00338"/>
    </source>
</evidence>
<evidence type="ECO:0000256" key="1">
    <source>
        <dbReference type="ARBA" id="ARBA00010751"/>
    </source>
</evidence>
<dbReference type="InterPro" id="IPR035439">
    <property type="entry name" value="UPF0145_dom_sf"/>
</dbReference>
<accession>A0A7G9Z0C6</accession>
<gene>
    <name evidence="3" type="ORF">ONPGGGGH_00008</name>
</gene>
<sequence>MTMSMIVVNTDFVPGKEIAEVLGLVKGNVIQAKHLGKDIAAGFRHLVGGEIKEYTEMMSEAREIALKRMTGKAEEMGADAIVNVRFMTSMVMTGAAEILAYGTAVKLR</sequence>
<dbReference type="SUPFAM" id="SSF117782">
    <property type="entry name" value="YbjQ-like"/>
    <property type="match status" value="1"/>
</dbReference>
<name>A0A7G9Z0C6_9EURY</name>
<dbReference type="Pfam" id="PF01906">
    <property type="entry name" value="YbjQ_1"/>
    <property type="match status" value="1"/>
</dbReference>
<dbReference type="PANTHER" id="PTHR34068">
    <property type="entry name" value="UPF0145 PROTEIN YBJQ"/>
    <property type="match status" value="1"/>
</dbReference>
<dbReference type="InterPro" id="IPR002765">
    <property type="entry name" value="UPF0145_YbjQ-like"/>
</dbReference>
<dbReference type="AlphaFoldDB" id="A0A7G9Z0C6"/>
<reference evidence="3" key="1">
    <citation type="submission" date="2020-06" db="EMBL/GenBank/DDBJ databases">
        <title>Unique genomic features of the anaerobic methanotrophic archaea.</title>
        <authorList>
            <person name="Chadwick G.L."/>
            <person name="Skennerton C.T."/>
            <person name="Laso-Perez R."/>
            <person name="Leu A.O."/>
            <person name="Speth D.R."/>
            <person name="Yu H."/>
            <person name="Morgan-Lang C."/>
            <person name="Hatzenpichler R."/>
            <person name="Goudeau D."/>
            <person name="Malmstrom R."/>
            <person name="Brazelton W.J."/>
            <person name="Woyke T."/>
            <person name="Hallam S.J."/>
            <person name="Tyson G.W."/>
            <person name="Wegener G."/>
            <person name="Boetius A."/>
            <person name="Orphan V."/>
        </authorList>
    </citation>
    <scope>NUCLEOTIDE SEQUENCE</scope>
</reference>
<organism evidence="3">
    <name type="scientific">Candidatus Methanophagaceae archaeon ANME-1 ERB6</name>
    <dbReference type="NCBI Taxonomy" id="2759912"/>
    <lineage>
        <taxon>Archaea</taxon>
        <taxon>Methanobacteriati</taxon>
        <taxon>Methanobacteriota</taxon>
        <taxon>Stenosarchaea group</taxon>
        <taxon>Methanomicrobia</taxon>
        <taxon>Candidatus Methanophagales</taxon>
        <taxon>Candidatus Methanophagaceae</taxon>
    </lineage>
</organism>
<protein>
    <recommendedName>
        <fullName evidence="2">UPF0145 protein ONPGGGGH_00008</fullName>
    </recommendedName>
</protein>
<dbReference type="Gene3D" id="3.30.110.70">
    <property type="entry name" value="Hypothetical protein apc22750. Chain B"/>
    <property type="match status" value="1"/>
</dbReference>